<dbReference type="EMBL" id="CP045007">
    <property type="protein sequence ID" value="QFP78805.1"/>
    <property type="molecule type" value="Genomic_DNA"/>
</dbReference>
<dbReference type="RefSeq" id="WP_057907601.1">
    <property type="nucleotide sequence ID" value="NZ_CP045007.1"/>
</dbReference>
<sequence length="88" mass="10049">MYNSLKQYEVLFLFIFQHYGFSDFTTGEIYSLAPNLGIPAGSVGGHLNTLKRKGLLTNRYLRRTSTGHVMKMWRVTCPPEEQLQKGGH</sequence>
<gene>
    <name evidence="1" type="ORF">LG542_00420</name>
</gene>
<organism evidence="1 2">
    <name type="scientific">Latilactobacillus graminis</name>
    <dbReference type="NCBI Taxonomy" id="60519"/>
    <lineage>
        <taxon>Bacteria</taxon>
        <taxon>Bacillati</taxon>
        <taxon>Bacillota</taxon>
        <taxon>Bacilli</taxon>
        <taxon>Lactobacillales</taxon>
        <taxon>Lactobacillaceae</taxon>
        <taxon>Latilactobacillus</taxon>
    </lineage>
</organism>
<evidence type="ECO:0008006" key="3">
    <source>
        <dbReference type="Google" id="ProtNLM"/>
    </source>
</evidence>
<dbReference type="Proteomes" id="UP000326334">
    <property type="component" value="Chromosome"/>
</dbReference>
<proteinExistence type="predicted"/>
<evidence type="ECO:0000313" key="2">
    <source>
        <dbReference type="Proteomes" id="UP000326334"/>
    </source>
</evidence>
<name>A0ABX6C978_9LACO</name>
<evidence type="ECO:0000313" key="1">
    <source>
        <dbReference type="EMBL" id="QFP78805.1"/>
    </source>
</evidence>
<reference evidence="1 2" key="1">
    <citation type="submission" date="2019-10" db="EMBL/GenBank/DDBJ databases">
        <title>Genome sequencing of Lactobacillus graminis.</title>
        <authorList>
            <person name="Kim K."/>
        </authorList>
    </citation>
    <scope>NUCLEOTIDE SEQUENCE [LARGE SCALE GENOMIC DNA]</scope>
    <source>
        <strain evidence="1 2">LG542</strain>
    </source>
</reference>
<accession>A0ABX6C978</accession>
<keyword evidence="2" id="KW-1185">Reference proteome</keyword>
<protein>
    <recommendedName>
        <fullName evidence="3">LexA repressor DNA-binding domain-containing protein</fullName>
    </recommendedName>
</protein>